<dbReference type="KEGG" id="pms:KNP414_03189"/>
<name>F8FD87_PAEMK</name>
<accession>F8FD87</accession>
<dbReference type="HOGENOM" id="CLU_063459_0_0_9"/>
<dbReference type="GO" id="GO:0008168">
    <property type="term" value="F:methyltransferase activity"/>
    <property type="evidence" value="ECO:0007669"/>
    <property type="project" value="UniProtKB-KW"/>
</dbReference>
<evidence type="ECO:0000313" key="2">
    <source>
        <dbReference type="EMBL" id="AEI41747.1"/>
    </source>
</evidence>
<dbReference type="SUPFAM" id="SSF53335">
    <property type="entry name" value="S-adenosyl-L-methionine-dependent methyltransferases"/>
    <property type="match status" value="1"/>
</dbReference>
<keyword evidence="2" id="KW-0808">Transferase</keyword>
<dbReference type="CDD" id="cd02440">
    <property type="entry name" value="AdoMet_MTases"/>
    <property type="match status" value="1"/>
</dbReference>
<gene>
    <name evidence="2" type="ordered locus">KNP414_03189</name>
</gene>
<feature type="domain" description="Methyltransferase" evidence="1">
    <location>
        <begin position="39"/>
        <end position="133"/>
    </location>
</feature>
<dbReference type="Gene3D" id="3.40.50.150">
    <property type="entry name" value="Vaccinia Virus protein VP39"/>
    <property type="match status" value="1"/>
</dbReference>
<dbReference type="InterPro" id="IPR050447">
    <property type="entry name" value="Erg6_SMT_methyltransf"/>
</dbReference>
<protein>
    <submittedName>
        <fullName evidence="2">Methyltransferase</fullName>
    </submittedName>
</protein>
<reference evidence="3" key="1">
    <citation type="submission" date="2011-06" db="EMBL/GenBank/DDBJ databases">
        <title>Complete genome sequence of Paenibacillus mucilaginosus KNP414.</title>
        <authorList>
            <person name="Wang J."/>
            <person name="Hu S."/>
            <person name="Hu X."/>
            <person name="Zhang B."/>
            <person name="Dong D."/>
            <person name="Zhang S."/>
            <person name="Zhao K."/>
            <person name="Wu D."/>
        </authorList>
    </citation>
    <scope>NUCLEOTIDE SEQUENCE [LARGE SCALE GENOMIC DNA]</scope>
    <source>
        <strain evidence="3">KNP414</strain>
    </source>
</reference>
<proteinExistence type="predicted"/>
<sequence>MNNRLENVDFLRAHLMGPSSIVMIKELTAPLPLQKGMRVLDLGCGTGLTSIYLAQKFDVTVFAVDLWIPATENYQRFRAFGLEEQIVPIHADACRLPFAQSYFDAVISVDAYHYFGANEDYLDSHLSPLVKEGGLFAVAVPGFKTEVDEGVPGPLLPFLPPAGADLHWHTCDWWQALWGRSPHVRVEAVREMDCFEEAWHEWLQCDNPYARDNIPLMQADDGRYMNLIKMTATKI</sequence>
<dbReference type="PATRIC" id="fig|1036673.3.peg.2929"/>
<dbReference type="InterPro" id="IPR029063">
    <property type="entry name" value="SAM-dependent_MTases_sf"/>
</dbReference>
<dbReference type="InterPro" id="IPR041698">
    <property type="entry name" value="Methyltransf_25"/>
</dbReference>
<dbReference type="Pfam" id="PF13649">
    <property type="entry name" value="Methyltransf_25"/>
    <property type="match status" value="1"/>
</dbReference>
<dbReference type="GO" id="GO:0032259">
    <property type="term" value="P:methylation"/>
    <property type="evidence" value="ECO:0007669"/>
    <property type="project" value="UniProtKB-KW"/>
</dbReference>
<organism evidence="2 3">
    <name type="scientific">Paenibacillus mucilaginosus (strain KNP414)</name>
    <dbReference type="NCBI Taxonomy" id="1036673"/>
    <lineage>
        <taxon>Bacteria</taxon>
        <taxon>Bacillati</taxon>
        <taxon>Bacillota</taxon>
        <taxon>Bacilli</taxon>
        <taxon>Bacillales</taxon>
        <taxon>Paenibacillaceae</taxon>
        <taxon>Paenibacillus</taxon>
    </lineage>
</organism>
<dbReference type="PANTHER" id="PTHR44068:SF11">
    <property type="entry name" value="GERANYL DIPHOSPHATE 2-C-METHYLTRANSFERASE"/>
    <property type="match status" value="1"/>
</dbReference>
<evidence type="ECO:0000313" key="3">
    <source>
        <dbReference type="Proteomes" id="UP000006620"/>
    </source>
</evidence>
<dbReference type="AlphaFoldDB" id="F8FD87"/>
<reference evidence="2 3" key="2">
    <citation type="journal article" date="2013" name="Genome Announc.">
        <title>Genome Sequence of Growth-Improving Paenibacillus mucilaginosus Strain KNP414.</title>
        <authorList>
            <person name="Lu J.J."/>
            <person name="Wang J.F."/>
            <person name="Hu X.F."/>
        </authorList>
    </citation>
    <scope>NUCLEOTIDE SEQUENCE [LARGE SCALE GENOMIC DNA]</scope>
    <source>
        <strain evidence="2 3">KNP414</strain>
    </source>
</reference>
<evidence type="ECO:0000259" key="1">
    <source>
        <dbReference type="Pfam" id="PF13649"/>
    </source>
</evidence>
<dbReference type="Proteomes" id="UP000006620">
    <property type="component" value="Chromosome"/>
</dbReference>
<dbReference type="PANTHER" id="PTHR44068">
    <property type="entry name" value="ZGC:194242"/>
    <property type="match status" value="1"/>
</dbReference>
<keyword evidence="2" id="KW-0489">Methyltransferase</keyword>
<dbReference type="RefSeq" id="WP_013916906.1">
    <property type="nucleotide sequence ID" value="NC_015690.1"/>
</dbReference>
<dbReference type="EMBL" id="CP002869">
    <property type="protein sequence ID" value="AEI41747.1"/>
    <property type="molecule type" value="Genomic_DNA"/>
</dbReference>